<comment type="caution">
    <text evidence="3">The sequence shown here is derived from an EMBL/GenBank/DDBJ whole genome shotgun (WGS) entry which is preliminary data.</text>
</comment>
<dbReference type="PANTHER" id="PTHR43798:SF31">
    <property type="entry name" value="AB HYDROLASE SUPERFAMILY PROTEIN YCLE"/>
    <property type="match status" value="1"/>
</dbReference>
<reference evidence="3 5" key="1">
    <citation type="submission" date="2015-11" db="EMBL/GenBank/DDBJ databases">
        <title>Genomic analysis of 38 Legionella species identifies large and diverse effector repertoires.</title>
        <authorList>
            <person name="Burstein D."/>
            <person name="Amaro F."/>
            <person name="Zusman T."/>
            <person name="Lifshitz Z."/>
            <person name="Cohen O."/>
            <person name="Gilbert J.A."/>
            <person name="Pupko T."/>
            <person name="Shuman H.A."/>
            <person name="Segal G."/>
        </authorList>
    </citation>
    <scope>NUCLEOTIDE SEQUENCE [LARGE SCALE GENOMIC DNA]</scope>
    <source>
        <strain evidence="3 5">JA-26-G1-E2</strain>
    </source>
</reference>
<evidence type="ECO:0000256" key="1">
    <source>
        <dbReference type="ARBA" id="ARBA00022801"/>
    </source>
</evidence>
<gene>
    <name evidence="3" type="primary">bioH_1</name>
    <name evidence="4" type="ORF">A8135_06405</name>
    <name evidence="3" type="ORF">Ljam_1179</name>
</gene>
<dbReference type="RefSeq" id="WP_058449204.1">
    <property type="nucleotide sequence ID" value="NZ_CAAAJF010000010.1"/>
</dbReference>
<dbReference type="InterPro" id="IPR000073">
    <property type="entry name" value="AB_hydrolase_1"/>
</dbReference>
<dbReference type="STRING" id="455.Ljam_1179"/>
<dbReference type="AlphaFoldDB" id="A0A0W0UGL5"/>
<dbReference type="EMBL" id="LNYG01000013">
    <property type="protein sequence ID" value="KTD06984.1"/>
    <property type="molecule type" value="Genomic_DNA"/>
</dbReference>
<dbReference type="GO" id="GO:0016787">
    <property type="term" value="F:hydrolase activity"/>
    <property type="evidence" value="ECO:0007669"/>
    <property type="project" value="UniProtKB-KW"/>
</dbReference>
<dbReference type="Proteomes" id="UP000093336">
    <property type="component" value="Unassembled WGS sequence"/>
</dbReference>
<evidence type="ECO:0000313" key="6">
    <source>
        <dbReference type="Proteomes" id="UP000093336"/>
    </source>
</evidence>
<dbReference type="Gene3D" id="3.40.50.1820">
    <property type="entry name" value="alpha/beta hydrolase"/>
    <property type="match status" value="1"/>
</dbReference>
<dbReference type="Proteomes" id="UP000054715">
    <property type="component" value="Unassembled WGS sequence"/>
</dbReference>
<organism evidence="3 5">
    <name type="scientific">Legionella jamestowniensis</name>
    <dbReference type="NCBI Taxonomy" id="455"/>
    <lineage>
        <taxon>Bacteria</taxon>
        <taxon>Pseudomonadati</taxon>
        <taxon>Pseudomonadota</taxon>
        <taxon>Gammaproteobacteria</taxon>
        <taxon>Legionellales</taxon>
        <taxon>Legionellaceae</taxon>
        <taxon>Legionella</taxon>
    </lineage>
</organism>
<dbReference type="InterPro" id="IPR029058">
    <property type="entry name" value="AB_hydrolase_fold"/>
</dbReference>
<dbReference type="OrthoDB" id="9780765at2"/>
<evidence type="ECO:0000313" key="3">
    <source>
        <dbReference type="EMBL" id="KTD06984.1"/>
    </source>
</evidence>
<evidence type="ECO:0000313" key="4">
    <source>
        <dbReference type="EMBL" id="OCH96784.1"/>
    </source>
</evidence>
<name>A0A0W0UGL5_9GAMM</name>
<dbReference type="PANTHER" id="PTHR43798">
    <property type="entry name" value="MONOACYLGLYCEROL LIPASE"/>
    <property type="match status" value="1"/>
</dbReference>
<keyword evidence="1" id="KW-0378">Hydrolase</keyword>
<evidence type="ECO:0000313" key="5">
    <source>
        <dbReference type="Proteomes" id="UP000054715"/>
    </source>
</evidence>
<feature type="domain" description="AB hydrolase-1" evidence="2">
    <location>
        <begin position="33"/>
        <end position="265"/>
    </location>
</feature>
<dbReference type="PATRIC" id="fig|455.5.peg.1247"/>
<proteinExistence type="predicted"/>
<keyword evidence="6" id="KW-1185">Reference proteome</keyword>
<dbReference type="InterPro" id="IPR050266">
    <property type="entry name" value="AB_hydrolase_sf"/>
</dbReference>
<dbReference type="GO" id="GO:0016020">
    <property type="term" value="C:membrane"/>
    <property type="evidence" value="ECO:0007669"/>
    <property type="project" value="TreeGrafter"/>
</dbReference>
<reference evidence="4 6" key="2">
    <citation type="submission" date="2016-05" db="EMBL/GenBank/DDBJ databases">
        <authorList>
            <person name="Prochazka B."/>
            <person name="Indra A."/>
            <person name="Hasenberger P."/>
            <person name="Blaschitz M."/>
            <person name="Wagner L."/>
            <person name="Wewalka G."/>
            <person name="Sorschag S."/>
            <person name="Schmid D."/>
            <person name="Ruppitsch W."/>
        </authorList>
    </citation>
    <scope>NUCLEOTIDE SEQUENCE [LARGE SCALE GENOMIC DNA]</scope>
    <source>
        <strain evidence="4 6">974010_12</strain>
    </source>
</reference>
<evidence type="ECO:0000259" key="2">
    <source>
        <dbReference type="Pfam" id="PF00561"/>
    </source>
</evidence>
<dbReference type="Pfam" id="PF00561">
    <property type="entry name" value="Abhydrolase_1"/>
    <property type="match status" value="1"/>
</dbReference>
<accession>A0A0W0UGL5</accession>
<sequence length="296" mass="32704">MTKGSFTPVDSGIIPREEGHLFYSVSGQGTQNVLWIHGLPLQSESWLPQLQYFDKDCRNIVFDLRGYGRSSKLPKPCDNVTDLYLADILAVLDHLQLNQPVIVGFASAGHGVLRFAAQHPDKLSQLIVINGSPCFMKREDWNGAFDEVILHECIRQIDAANSLEDIWAILSQSALNEACGQHLDQLKAWYGSMAAQAGKETIKAFFNHIAYDDDRSLMANISVPTLIISSTMDHEVPSDTALFLRKTIPNAQLCEINDIGHFVFATQSGLVNHVIKQFIQPSCDIVLPKDGGAVGE</sequence>
<dbReference type="SUPFAM" id="SSF53474">
    <property type="entry name" value="alpha/beta-Hydrolases"/>
    <property type="match status" value="1"/>
</dbReference>
<dbReference type="EMBL" id="LYOZ01000053">
    <property type="protein sequence ID" value="OCH96784.1"/>
    <property type="molecule type" value="Genomic_DNA"/>
</dbReference>
<dbReference type="PRINTS" id="PR00111">
    <property type="entry name" value="ABHYDROLASE"/>
</dbReference>
<protein>
    <submittedName>
        <fullName evidence="3">Biotin biosynthesis protein BioH</fullName>
    </submittedName>
</protein>